<dbReference type="InterPro" id="IPR050131">
    <property type="entry name" value="Peptidase_S8_subtilisin-like"/>
</dbReference>
<dbReference type="RefSeq" id="WP_171738504.1">
    <property type="nucleotide sequence ID" value="NZ_CP053435.1"/>
</dbReference>
<dbReference type="InterPro" id="IPR036852">
    <property type="entry name" value="Peptidase_S8/S53_dom_sf"/>
</dbReference>
<dbReference type="Pfam" id="PF05922">
    <property type="entry name" value="Inhibitor_I9"/>
    <property type="match status" value="1"/>
</dbReference>
<evidence type="ECO:0000313" key="10">
    <source>
        <dbReference type="Proteomes" id="UP000502756"/>
    </source>
</evidence>
<evidence type="ECO:0000256" key="6">
    <source>
        <dbReference type="SAM" id="SignalP"/>
    </source>
</evidence>
<feature type="signal peptide" evidence="6">
    <location>
        <begin position="1"/>
        <end position="21"/>
    </location>
</feature>
<dbReference type="InterPro" id="IPR015500">
    <property type="entry name" value="Peptidase_S8_subtilisin-rel"/>
</dbReference>
<organism evidence="9 10">
    <name type="scientific">Spirosoma taeanense</name>
    <dbReference type="NCBI Taxonomy" id="2735870"/>
    <lineage>
        <taxon>Bacteria</taxon>
        <taxon>Pseudomonadati</taxon>
        <taxon>Bacteroidota</taxon>
        <taxon>Cytophagia</taxon>
        <taxon>Cytophagales</taxon>
        <taxon>Cytophagaceae</taxon>
        <taxon>Spirosoma</taxon>
    </lineage>
</organism>
<keyword evidence="2 5" id="KW-0645">Protease</keyword>
<accession>A0A6M5Y5H1</accession>
<evidence type="ECO:0000256" key="5">
    <source>
        <dbReference type="PROSITE-ProRule" id="PRU01240"/>
    </source>
</evidence>
<dbReference type="PRINTS" id="PR00723">
    <property type="entry name" value="SUBTILISIN"/>
</dbReference>
<dbReference type="EMBL" id="CP053435">
    <property type="protein sequence ID" value="QJW88666.1"/>
    <property type="molecule type" value="Genomic_DNA"/>
</dbReference>
<sequence>MKISRTSIVVLSLLISLLAGCRPTEPTTNIPTTPTIWLAGHYIVVYKTDPLAGGRFVDTYANRLTAVRKYTSQFLKQLAINSDNIEQVYGTALRGFAARLTPAEAERLSHDPRVAYLEVDQVGFVDQLVSSGLVEPSATQPKQVIPWGVTYVGGPIDYKGTAVAWIIDHGIDLDHPDLNVDSTRGYNVFTSGPGAGSLDDALGHGTHMAGIIAAKNNSIGTVGVAAGATVIPIKVGHTGNDAKASNLIAGADFVAAHARPGDVVNASVGVQSSDAVDAAFINMAQKTGAFVGISAGNTQEGSNKDANQISPARANAPNLFTASAHDNKGVFLGVSCSGNPPIDYATPGKDSRSTYKAGGYNTYPQGTSMSAAYMTAVLMASGGKVVTKGYVTRDRDQTPDPIAVVKIR</sequence>
<evidence type="ECO:0000259" key="7">
    <source>
        <dbReference type="Pfam" id="PF00082"/>
    </source>
</evidence>
<evidence type="ECO:0000256" key="4">
    <source>
        <dbReference type="ARBA" id="ARBA00022825"/>
    </source>
</evidence>
<dbReference type="SUPFAM" id="SSF52743">
    <property type="entry name" value="Subtilisin-like"/>
    <property type="match status" value="1"/>
</dbReference>
<evidence type="ECO:0000256" key="3">
    <source>
        <dbReference type="ARBA" id="ARBA00022801"/>
    </source>
</evidence>
<feature type="active site" description="Charge relay system" evidence="5">
    <location>
        <position position="204"/>
    </location>
</feature>
<dbReference type="AlphaFoldDB" id="A0A6M5Y5H1"/>
<feature type="chain" id="PRO_5026748305" evidence="6">
    <location>
        <begin position="22"/>
        <end position="408"/>
    </location>
</feature>
<dbReference type="KEGG" id="stae:HNV11_04380"/>
<evidence type="ECO:0000256" key="2">
    <source>
        <dbReference type="ARBA" id="ARBA00022670"/>
    </source>
</evidence>
<evidence type="ECO:0000256" key="1">
    <source>
        <dbReference type="ARBA" id="ARBA00011073"/>
    </source>
</evidence>
<keyword evidence="6" id="KW-0732">Signal</keyword>
<dbReference type="PANTHER" id="PTHR43806">
    <property type="entry name" value="PEPTIDASE S8"/>
    <property type="match status" value="1"/>
</dbReference>
<dbReference type="InterPro" id="IPR010259">
    <property type="entry name" value="S8pro/Inhibitor_I9"/>
</dbReference>
<evidence type="ECO:0000313" key="9">
    <source>
        <dbReference type="EMBL" id="QJW88666.1"/>
    </source>
</evidence>
<feature type="active site" description="Charge relay system" evidence="5">
    <location>
        <position position="368"/>
    </location>
</feature>
<dbReference type="PROSITE" id="PS51257">
    <property type="entry name" value="PROKAR_LIPOPROTEIN"/>
    <property type="match status" value="1"/>
</dbReference>
<reference evidence="9 10" key="1">
    <citation type="submission" date="2020-05" db="EMBL/GenBank/DDBJ databases">
        <title>Genome sequencing of Spirosoma sp. TS118.</title>
        <authorList>
            <person name="Lee J.-H."/>
            <person name="Jeong S."/>
            <person name="Zhao L."/>
            <person name="Jung J.-H."/>
            <person name="Kim M.-K."/>
            <person name="Lim S."/>
        </authorList>
    </citation>
    <scope>NUCLEOTIDE SEQUENCE [LARGE SCALE GENOMIC DNA]</scope>
    <source>
        <strain evidence="9 10">TS118</strain>
    </source>
</reference>
<dbReference type="Gene3D" id="3.30.70.80">
    <property type="entry name" value="Peptidase S8 propeptide/proteinase inhibitor I9"/>
    <property type="match status" value="1"/>
</dbReference>
<dbReference type="Gene3D" id="3.40.50.200">
    <property type="entry name" value="Peptidase S8/S53 domain"/>
    <property type="match status" value="1"/>
</dbReference>
<comment type="similarity">
    <text evidence="1 5">Belongs to the peptidase S8 family.</text>
</comment>
<dbReference type="Pfam" id="PF00082">
    <property type="entry name" value="Peptidase_S8"/>
    <property type="match status" value="1"/>
</dbReference>
<gene>
    <name evidence="9" type="ORF">HNV11_04380</name>
</gene>
<keyword evidence="10" id="KW-1185">Reference proteome</keyword>
<evidence type="ECO:0000259" key="8">
    <source>
        <dbReference type="Pfam" id="PF05922"/>
    </source>
</evidence>
<dbReference type="InterPro" id="IPR000209">
    <property type="entry name" value="Peptidase_S8/S53_dom"/>
</dbReference>
<feature type="domain" description="Inhibitor I9" evidence="8">
    <location>
        <begin position="42"/>
        <end position="122"/>
    </location>
</feature>
<name>A0A6M5Y5H1_9BACT</name>
<dbReference type="SUPFAM" id="SSF54897">
    <property type="entry name" value="Protease propeptides/inhibitors"/>
    <property type="match status" value="1"/>
</dbReference>
<dbReference type="GO" id="GO:0006508">
    <property type="term" value="P:proteolysis"/>
    <property type="evidence" value="ECO:0007669"/>
    <property type="project" value="UniProtKB-KW"/>
</dbReference>
<proteinExistence type="inferred from homology"/>
<dbReference type="PROSITE" id="PS51892">
    <property type="entry name" value="SUBTILASE"/>
    <property type="match status" value="1"/>
</dbReference>
<feature type="domain" description="Peptidase S8/S53" evidence="7">
    <location>
        <begin position="160"/>
        <end position="378"/>
    </location>
</feature>
<keyword evidence="4 5" id="KW-0720">Serine protease</keyword>
<dbReference type="PANTHER" id="PTHR43806:SF11">
    <property type="entry name" value="CEREVISIN-RELATED"/>
    <property type="match status" value="1"/>
</dbReference>
<dbReference type="GO" id="GO:0004252">
    <property type="term" value="F:serine-type endopeptidase activity"/>
    <property type="evidence" value="ECO:0007669"/>
    <property type="project" value="UniProtKB-UniRule"/>
</dbReference>
<feature type="active site" description="Charge relay system" evidence="5">
    <location>
        <position position="168"/>
    </location>
</feature>
<dbReference type="Proteomes" id="UP000502756">
    <property type="component" value="Chromosome"/>
</dbReference>
<keyword evidence="3 5" id="KW-0378">Hydrolase</keyword>
<protein>
    <submittedName>
        <fullName evidence="9">S8 family serine peptidase</fullName>
    </submittedName>
</protein>
<dbReference type="InterPro" id="IPR037045">
    <property type="entry name" value="S8pro/Inhibitor_I9_sf"/>
</dbReference>